<proteinExistence type="predicted"/>
<name>A0ACC2F6K9_DALPE</name>
<gene>
    <name evidence="1" type="ORF">DPEC_G00334100</name>
</gene>
<comment type="caution">
    <text evidence="1">The sequence shown here is derived from an EMBL/GenBank/DDBJ whole genome shotgun (WGS) entry which is preliminary data.</text>
</comment>
<dbReference type="Proteomes" id="UP001157502">
    <property type="component" value="Chromosome 33"/>
</dbReference>
<sequence>MQKEAYNVIRVEHSMTTNRLTTCEKWNERKHGSVPKDDCILEEAQCPTVPKEIRARLSDFACRMGYPSKESVCEQQKKNKQCRLIKCWNWFIANEYI</sequence>
<keyword evidence="2" id="KW-1185">Reference proteome</keyword>
<organism evidence="1 2">
    <name type="scientific">Dallia pectoralis</name>
    <name type="common">Alaska blackfish</name>
    <dbReference type="NCBI Taxonomy" id="75939"/>
    <lineage>
        <taxon>Eukaryota</taxon>
        <taxon>Metazoa</taxon>
        <taxon>Chordata</taxon>
        <taxon>Craniata</taxon>
        <taxon>Vertebrata</taxon>
        <taxon>Euteleostomi</taxon>
        <taxon>Actinopterygii</taxon>
        <taxon>Neopterygii</taxon>
        <taxon>Teleostei</taxon>
        <taxon>Protacanthopterygii</taxon>
        <taxon>Esociformes</taxon>
        <taxon>Umbridae</taxon>
        <taxon>Dallia</taxon>
    </lineage>
</organism>
<protein>
    <submittedName>
        <fullName evidence="1">Uncharacterized protein</fullName>
    </submittedName>
</protein>
<evidence type="ECO:0000313" key="1">
    <source>
        <dbReference type="EMBL" id="KAJ7986989.1"/>
    </source>
</evidence>
<evidence type="ECO:0000313" key="2">
    <source>
        <dbReference type="Proteomes" id="UP001157502"/>
    </source>
</evidence>
<accession>A0ACC2F6K9</accession>
<reference evidence="1" key="1">
    <citation type="submission" date="2021-05" db="EMBL/GenBank/DDBJ databases">
        <authorList>
            <person name="Pan Q."/>
            <person name="Jouanno E."/>
            <person name="Zahm M."/>
            <person name="Klopp C."/>
            <person name="Cabau C."/>
            <person name="Louis A."/>
            <person name="Berthelot C."/>
            <person name="Parey E."/>
            <person name="Roest Crollius H."/>
            <person name="Montfort J."/>
            <person name="Robinson-Rechavi M."/>
            <person name="Bouchez O."/>
            <person name="Lampietro C."/>
            <person name="Lopez Roques C."/>
            <person name="Donnadieu C."/>
            <person name="Postlethwait J."/>
            <person name="Bobe J."/>
            <person name="Dillon D."/>
            <person name="Chandos A."/>
            <person name="von Hippel F."/>
            <person name="Guiguen Y."/>
        </authorList>
    </citation>
    <scope>NUCLEOTIDE SEQUENCE</scope>
    <source>
        <strain evidence="1">YG-Jan2019</strain>
    </source>
</reference>
<dbReference type="EMBL" id="CM055760">
    <property type="protein sequence ID" value="KAJ7986989.1"/>
    <property type="molecule type" value="Genomic_DNA"/>
</dbReference>